<feature type="region of interest" description="Disordered" evidence="1">
    <location>
        <begin position="495"/>
        <end position="516"/>
    </location>
</feature>
<feature type="compositionally biased region" description="Basic residues" evidence="1">
    <location>
        <begin position="929"/>
        <end position="939"/>
    </location>
</feature>
<proteinExistence type="predicted"/>
<keyword evidence="3" id="KW-1185">Reference proteome</keyword>
<dbReference type="SUPFAM" id="SSF101447">
    <property type="entry name" value="Formin homology 2 domain (FH2 domain)"/>
    <property type="match status" value="1"/>
</dbReference>
<protein>
    <submittedName>
        <fullName evidence="2">Uncharacterized protein</fullName>
    </submittedName>
</protein>
<comment type="caution">
    <text evidence="2">The sequence shown here is derived from an EMBL/GenBank/DDBJ whole genome shotgun (WGS) entry which is preliminary data.</text>
</comment>
<feature type="compositionally biased region" description="Pro residues" evidence="1">
    <location>
        <begin position="500"/>
        <end position="513"/>
    </location>
</feature>
<feature type="non-terminal residue" evidence="2">
    <location>
        <position position="1044"/>
    </location>
</feature>
<feature type="compositionally biased region" description="Low complexity" evidence="1">
    <location>
        <begin position="22"/>
        <end position="40"/>
    </location>
</feature>
<evidence type="ECO:0000313" key="2">
    <source>
        <dbReference type="EMBL" id="CAJ1931328.1"/>
    </source>
</evidence>
<evidence type="ECO:0000256" key="1">
    <source>
        <dbReference type="SAM" id="MobiDB-lite"/>
    </source>
</evidence>
<dbReference type="EMBL" id="CAKOGP040000140">
    <property type="protein sequence ID" value="CAJ1931328.1"/>
    <property type="molecule type" value="Genomic_DNA"/>
</dbReference>
<dbReference type="Proteomes" id="UP001295423">
    <property type="component" value="Unassembled WGS sequence"/>
</dbReference>
<accession>A0AAD2CFU7</accession>
<feature type="region of interest" description="Disordered" evidence="1">
    <location>
        <begin position="1"/>
        <end position="58"/>
    </location>
</feature>
<gene>
    <name evidence="2" type="ORF">CYCCA115_LOCUS2343</name>
</gene>
<sequence>MSTERDLRAQRREQTREQRPTLSRGGSVSSRSSHASLGLGFHSPIQPSTTRHRPPGHCPESLEHILVEVLDLPPDGILAQALKHAKITCFIDLMAMTDVAIDSLVYPRSQTPDDEGDFQDDQLALVPLSIRSLIKVIQGYVYYRKHVHNDPVNPDNCMDIDYGSVLDYRASGEFLTFGNRTIPQPIIQKPSRRTPADEFDRSIRRDPSSFPTFSNDKQWENYNRNLAAICRTYGLQNVLNHKYRPQTVDEKDLFDRQQAFMYQVFTTTLLTDKGKQFVREHQATFDAQTIYNQLAKAYTKSVKADATATGLLRWIMTARLDDSWRNTHESFIIHWQEQVRKYHTLADISQRMPETQQHLLLEQALIAVPYLDEIQRLSRILEMQTGKAIIFDDYVTLVESAAQSYDTRQDSKTKPKNNPSRDIYFTDVRSGFEDDNLPMEFNIDTDIGEYQAYRSSFTPGRRPRLPQAQWSQLDDEARRHWQQLPDKAKAIILGASSDPARPPPPPPPPPPPRRSVNLHDISAAELLDHLQDASMGSASGALPPEVVDTARDSILAHVTERQSLKPGDIKRLMSDKLADVPSKPKGKQEAKQHEIVIDGKTYRSVNTATIRYLVTNHINTRKKQLGLCDRGANGGIAGYDVIILSKTNRSVDVQGIDNHQVTDVSIVTSAGYTDTQRGPAILIMNQFASIGKGQSILSSPQMEHFGVEVDDRSSKVGGKQRLSTPDGWVIPMEIVNGLPYVRMRPPTKRELDTLPHIVLTSDKDWDPSVLDSKLEDFEKWTESIPDDGSEEGKRPFDRVGILKSNQTVTTLKDESLLDQAIDFFESFDYVAPTDGLYEVYERPDTDTDWFGCNMADLFCSDSYFDDPPIPAAFEVNQSYRRPSVLFAPEAPIDFDIETGPLLAKDDFQALAPGLPKDMLTINVPPTPRRNPRRKTRYSHGNRNGERTDNGPPPRTEQAHEPLPPTTTEYKNPSSAVKSHERDWERLRRYFAWLPKLVIQKTFDCTTQLARIPMSAHLQRHYRSPFPALNVNRRNEGLATDTVYA</sequence>
<feature type="compositionally biased region" description="Polar residues" evidence="1">
    <location>
        <begin position="965"/>
        <end position="976"/>
    </location>
</feature>
<feature type="compositionally biased region" description="Basic and acidic residues" evidence="1">
    <location>
        <begin position="1"/>
        <end position="19"/>
    </location>
</feature>
<feature type="region of interest" description="Disordered" evidence="1">
    <location>
        <begin position="916"/>
        <end position="978"/>
    </location>
</feature>
<reference evidence="2" key="1">
    <citation type="submission" date="2023-08" db="EMBL/GenBank/DDBJ databases">
        <authorList>
            <person name="Audoor S."/>
            <person name="Bilcke G."/>
        </authorList>
    </citation>
    <scope>NUCLEOTIDE SEQUENCE</scope>
</reference>
<evidence type="ECO:0000313" key="3">
    <source>
        <dbReference type="Proteomes" id="UP001295423"/>
    </source>
</evidence>
<organism evidence="2 3">
    <name type="scientific">Cylindrotheca closterium</name>
    <dbReference type="NCBI Taxonomy" id="2856"/>
    <lineage>
        <taxon>Eukaryota</taxon>
        <taxon>Sar</taxon>
        <taxon>Stramenopiles</taxon>
        <taxon>Ochrophyta</taxon>
        <taxon>Bacillariophyta</taxon>
        <taxon>Bacillariophyceae</taxon>
        <taxon>Bacillariophycidae</taxon>
        <taxon>Bacillariales</taxon>
        <taxon>Bacillariaceae</taxon>
        <taxon>Cylindrotheca</taxon>
    </lineage>
</organism>
<name>A0AAD2CFU7_9STRA</name>
<dbReference type="AlphaFoldDB" id="A0AAD2CFU7"/>